<dbReference type="InterPro" id="IPR038717">
    <property type="entry name" value="Tc1-like_DDE_dom"/>
</dbReference>
<dbReference type="Pfam" id="PF13358">
    <property type="entry name" value="DDE_3"/>
    <property type="match status" value="1"/>
</dbReference>
<dbReference type="KEGG" id="mana:MAMMFC1_02602"/>
<evidence type="ECO:0000313" key="3">
    <source>
        <dbReference type="EMBL" id="BBB90878.1"/>
    </source>
</evidence>
<dbReference type="EMBL" id="AP018449">
    <property type="protein sequence ID" value="BBB89497.1"/>
    <property type="molecule type" value="Genomic_DNA"/>
</dbReference>
<name>A0A348AEJ9_9FIRM</name>
<proteinExistence type="predicted"/>
<organism evidence="2 5">
    <name type="scientific">Methylomusa anaerophila</name>
    <dbReference type="NCBI Taxonomy" id="1930071"/>
    <lineage>
        <taxon>Bacteria</taxon>
        <taxon>Bacillati</taxon>
        <taxon>Bacillota</taxon>
        <taxon>Negativicutes</taxon>
        <taxon>Selenomonadales</taxon>
        <taxon>Sporomusaceae</taxon>
        <taxon>Methylomusa</taxon>
    </lineage>
</organism>
<accession>A0A348AEJ9</accession>
<dbReference type="KEGG" id="mana:MAMMFC1_00130"/>
<protein>
    <recommendedName>
        <fullName evidence="1">Tc1-like transposase DDE domain-containing protein</fullName>
    </recommendedName>
</protein>
<dbReference type="EMBL" id="AP018449">
    <property type="protein sequence ID" value="BBB91917.1"/>
    <property type="molecule type" value="Genomic_DNA"/>
</dbReference>
<reference evidence="2 5" key="1">
    <citation type="journal article" date="2018" name="Int. J. Syst. Evol. Microbiol.">
        <title>Methylomusa anaerophila gen. nov., sp. nov., an anaerobic methanol-utilizing bacterium isolated from a microbial fuel cell.</title>
        <authorList>
            <person name="Amano N."/>
            <person name="Yamamuro A."/>
            <person name="Miyahara M."/>
            <person name="Kouzuma A."/>
            <person name="Abe T."/>
            <person name="Watanabe K."/>
        </authorList>
    </citation>
    <scope>NUCLEOTIDE SEQUENCE [LARGE SCALE GENOMIC DNA]</scope>
    <source>
        <strain evidence="2 5">MMFC1</strain>
    </source>
</reference>
<dbReference type="NCBIfam" id="NF033545">
    <property type="entry name" value="transpos_IS630"/>
    <property type="match status" value="1"/>
</dbReference>
<gene>
    <name evidence="2" type="ORF">MAMMFC1_00130</name>
    <name evidence="3" type="ORF">MAMMFC1_01545</name>
    <name evidence="4" type="ORF">MAMMFC1_02602</name>
</gene>
<keyword evidence="5" id="KW-1185">Reference proteome</keyword>
<feature type="domain" description="Tc1-like transposase DDE" evidence="1">
    <location>
        <begin position="17"/>
        <end position="169"/>
    </location>
</feature>
<evidence type="ECO:0000259" key="1">
    <source>
        <dbReference type="Pfam" id="PF13358"/>
    </source>
</evidence>
<evidence type="ECO:0000313" key="2">
    <source>
        <dbReference type="EMBL" id="BBB89497.1"/>
    </source>
</evidence>
<dbReference type="InterPro" id="IPR047655">
    <property type="entry name" value="Transpos_IS630-like"/>
</dbReference>
<dbReference type="Proteomes" id="UP000276437">
    <property type="component" value="Chromosome"/>
</dbReference>
<evidence type="ECO:0000313" key="5">
    <source>
        <dbReference type="Proteomes" id="UP000276437"/>
    </source>
</evidence>
<dbReference type="AlphaFoldDB" id="A0A348AEJ9"/>
<dbReference type="EMBL" id="AP018449">
    <property type="protein sequence ID" value="BBB90878.1"/>
    <property type="molecule type" value="Genomic_DNA"/>
</dbReference>
<sequence length="211" mass="25081">MEDILEVYETPYNPMRPVVCMDEKPYQLLGDERKPLPMRPGASQKIDSEYVREGTCSIFVFTEPLSGTRHVSVRERRTAADWAEEIKYLVDVMYPDMDKIVLVMDNLNTHRPASLYKVFAPQEARRIIKRLELHYTPKHGSWLNIAEIELNVMTRQCLSRRIDTISRLKEELQCWKNERNQKVSRVNWHFRLDNARIKLISLYPKFEIQQQ</sequence>
<dbReference type="KEGG" id="mana:MAMMFC1_01545"/>
<evidence type="ECO:0000313" key="4">
    <source>
        <dbReference type="EMBL" id="BBB91917.1"/>
    </source>
</evidence>